<evidence type="ECO:0000256" key="3">
    <source>
        <dbReference type="ARBA" id="ARBA00023002"/>
    </source>
</evidence>
<dbReference type="Gene3D" id="2.40.110.10">
    <property type="entry name" value="Butyryl-CoA Dehydrogenase, subunit A, domain 2"/>
    <property type="match status" value="1"/>
</dbReference>
<keyword evidence="3" id="KW-0560">Oxidoreductase</keyword>
<proteinExistence type="predicted"/>
<dbReference type="RefSeq" id="WP_152263284.1">
    <property type="nucleotide sequence ID" value="NZ_VOKX01000016.1"/>
</dbReference>
<accession>A0A5N5W9Q1</accession>
<gene>
    <name evidence="8" type="ORF">FRZ00_11035</name>
</gene>
<feature type="domain" description="HpaB/PvcC/4-BUDH N-terminal" evidence="7">
    <location>
        <begin position="25"/>
        <end position="287"/>
    </location>
</feature>
<dbReference type="GO" id="GO:0016627">
    <property type="term" value="F:oxidoreductase activity, acting on the CH-CH group of donors"/>
    <property type="evidence" value="ECO:0007669"/>
    <property type="project" value="InterPro"/>
</dbReference>
<dbReference type="InterPro" id="IPR036250">
    <property type="entry name" value="AcylCo_DH-like_C"/>
</dbReference>
<dbReference type="Pfam" id="PF11794">
    <property type="entry name" value="HpaB_N"/>
    <property type="match status" value="1"/>
</dbReference>
<evidence type="ECO:0000259" key="7">
    <source>
        <dbReference type="Pfam" id="PF11794"/>
    </source>
</evidence>
<name>A0A5N5W9Q1_STRMB</name>
<feature type="binding site" evidence="4">
    <location>
        <position position="205"/>
    </location>
    <ligand>
        <name>FAD</name>
        <dbReference type="ChEBI" id="CHEBI:57692"/>
    </ligand>
</feature>
<dbReference type="InterPro" id="IPR004925">
    <property type="entry name" value="HpaB/PvcC/4-BUDH"/>
</dbReference>
<keyword evidence="2 4" id="KW-0274">FAD</keyword>
<feature type="region of interest" description="Disordered" evidence="5">
    <location>
        <begin position="1"/>
        <end position="25"/>
    </location>
</feature>
<dbReference type="InterPro" id="IPR046373">
    <property type="entry name" value="Acyl-CoA_Oxase/DH_mid-dom_sf"/>
</dbReference>
<dbReference type="Gene3D" id="1.20.140.10">
    <property type="entry name" value="Butyryl-CoA Dehydrogenase, subunit A, domain 3"/>
    <property type="match status" value="1"/>
</dbReference>
<protein>
    <submittedName>
        <fullName evidence="8">Pyoverdin chromophore biosynthetic protein pvcC</fullName>
    </submittedName>
</protein>
<dbReference type="SUPFAM" id="SSF47203">
    <property type="entry name" value="Acyl-CoA dehydrogenase C-terminal domain-like"/>
    <property type="match status" value="1"/>
</dbReference>
<dbReference type="Pfam" id="PF03241">
    <property type="entry name" value="HpaB"/>
    <property type="match status" value="1"/>
</dbReference>
<dbReference type="AlphaFoldDB" id="A0A5N5W9Q1"/>
<evidence type="ECO:0000256" key="2">
    <source>
        <dbReference type="ARBA" id="ARBA00022827"/>
    </source>
</evidence>
<sequence length="518" mass="56227">MRDQHVGSPAPPRQDGGRAVERPPTGAEYLEGLRDGREVWIYGERVADVTAHPAFRNSARTLARLYDALHDPALRGVLTVDSDAGGTVTHPFFRAPRGTADLRAARDAIAVWQRMTYGWMGRTPDYKASFMATLGADPGFYGPFAANAAAWYARAQNRVLFLSHALVDPPVSRHAASGAGAGLRVRVVAETADGIVVSGAKGVATGAALTQYAFVSHTGPRPDDPAHAVSFVAPLDTPGLKVVSRAGYELRDGRSDSPFDHPLSSRFDENDALLVFDRAVVPWPNVLIHRDVERAGAFAHGSGFLPRFLFHSAVRMSVKLDFLCGLLLKAVRSNGSDVHPGVQSGVGEALAWRHTVHALVTAMTERSEPWARGRVHPPLAPCLAYRVLAPTAYRTVRQLIQRLVAGPLIGTVSHPSDFRAPGLGPFLDVYLRGADGGGAEERAKLMKLVWDGVGSEFASRHELYESLHAANPEVTRFETFRFAERTGLRDELCGFVDRCLSEYDAEGWTVPYLRDGDG</sequence>
<dbReference type="Gene3D" id="1.10.3140.10">
    <property type="entry name" value="4-hydroxybutyryl-coa dehydratase, domain 1"/>
    <property type="match status" value="1"/>
</dbReference>
<dbReference type="InterPro" id="IPR024719">
    <property type="entry name" value="HpaB/PvcC/4-BUDH_C"/>
</dbReference>
<evidence type="ECO:0000256" key="4">
    <source>
        <dbReference type="PIRSR" id="PIRSR000331-2"/>
    </source>
</evidence>
<dbReference type="EMBL" id="VOKX01000016">
    <property type="protein sequence ID" value="KAB7847242.1"/>
    <property type="molecule type" value="Genomic_DNA"/>
</dbReference>
<keyword evidence="9" id="KW-1185">Reference proteome</keyword>
<evidence type="ECO:0000313" key="8">
    <source>
        <dbReference type="EMBL" id="KAB7847242.1"/>
    </source>
</evidence>
<dbReference type="Proteomes" id="UP000327000">
    <property type="component" value="Unassembled WGS sequence"/>
</dbReference>
<evidence type="ECO:0000259" key="6">
    <source>
        <dbReference type="Pfam" id="PF03241"/>
    </source>
</evidence>
<keyword evidence="1" id="KW-0285">Flavoprotein</keyword>
<dbReference type="PANTHER" id="PTHR36117">
    <property type="entry name" value="4-HYDROXYPHENYLACETATE 3-MONOOXYGENASE-RELATED"/>
    <property type="match status" value="1"/>
</dbReference>
<dbReference type="InterPro" id="IPR024677">
    <property type="entry name" value="HpaB/PvcC"/>
</dbReference>
<dbReference type="PIRSF" id="PIRSF500125">
    <property type="entry name" value="4_HPA_large"/>
    <property type="match status" value="1"/>
</dbReference>
<feature type="domain" description="HpaB/PvcC/4-BUDH C-terminal" evidence="6">
    <location>
        <begin position="295"/>
        <end position="491"/>
    </location>
</feature>
<dbReference type="InterPro" id="IPR024674">
    <property type="entry name" value="HpaB/PvcC/4-BUDH_N"/>
</dbReference>
<dbReference type="SUPFAM" id="SSF56645">
    <property type="entry name" value="Acyl-CoA dehydrogenase NM domain-like"/>
    <property type="match status" value="1"/>
</dbReference>
<comment type="caution">
    <text evidence="8">The sequence shown here is derived from an EMBL/GenBank/DDBJ whole genome shotgun (WGS) entry which is preliminary data.</text>
</comment>
<feature type="binding site" evidence="4">
    <location>
        <begin position="164"/>
        <end position="166"/>
    </location>
    <ligand>
        <name>FAD</name>
        <dbReference type="ChEBI" id="CHEBI:57692"/>
    </ligand>
</feature>
<evidence type="ECO:0000256" key="5">
    <source>
        <dbReference type="SAM" id="MobiDB-lite"/>
    </source>
</evidence>
<reference evidence="8 9" key="1">
    <citation type="journal article" date="2019" name="Microb. Cell Fact.">
        <title>Exploring novel herbicidin analogues by transcriptional regulator overexpression and MS/MS molecular networking.</title>
        <authorList>
            <person name="Shi Y."/>
            <person name="Gu R."/>
            <person name="Li Y."/>
            <person name="Wang X."/>
            <person name="Ren W."/>
            <person name="Li X."/>
            <person name="Wang L."/>
            <person name="Xie Y."/>
            <person name="Hong B."/>
        </authorList>
    </citation>
    <scope>NUCLEOTIDE SEQUENCE [LARGE SCALE GENOMIC DNA]</scope>
    <source>
        <strain evidence="8 9">US-43</strain>
    </source>
</reference>
<dbReference type="InterPro" id="IPR009100">
    <property type="entry name" value="AcylCoA_DH/oxidase_NM_dom_sf"/>
</dbReference>
<dbReference type="OrthoDB" id="9785230at2"/>
<evidence type="ECO:0000256" key="1">
    <source>
        <dbReference type="ARBA" id="ARBA00022630"/>
    </source>
</evidence>
<dbReference type="PANTHER" id="PTHR36117:SF3">
    <property type="entry name" value="4-HYDROXYPHENYLACETATE 3-MONOOXYGENASE-RELATED"/>
    <property type="match status" value="1"/>
</dbReference>
<organism evidence="8 9">
    <name type="scientific">Streptomyces mobaraensis</name>
    <name type="common">Streptoverticillium mobaraense</name>
    <dbReference type="NCBI Taxonomy" id="35621"/>
    <lineage>
        <taxon>Bacteria</taxon>
        <taxon>Bacillati</taxon>
        <taxon>Actinomycetota</taxon>
        <taxon>Actinomycetes</taxon>
        <taxon>Kitasatosporales</taxon>
        <taxon>Streptomycetaceae</taxon>
        <taxon>Streptomyces</taxon>
    </lineage>
</organism>
<evidence type="ECO:0000313" key="9">
    <source>
        <dbReference type="Proteomes" id="UP000327000"/>
    </source>
</evidence>
<dbReference type="PIRSF" id="PIRSF000331">
    <property type="entry name" value="HpaA_HpaB"/>
    <property type="match status" value="1"/>
</dbReference>
<dbReference type="FunFam" id="1.10.3140.10:FF:000001">
    <property type="entry name" value="4-hydroxyphenylacetate 3-monooxygenase oxygenase component"/>
    <property type="match status" value="1"/>
</dbReference>